<dbReference type="GO" id="GO:0042586">
    <property type="term" value="F:peptide deformylase activity"/>
    <property type="evidence" value="ECO:0007669"/>
    <property type="project" value="UniProtKB-UniRule"/>
</dbReference>
<feature type="active site" evidence="6">
    <location>
        <position position="190"/>
    </location>
</feature>
<comment type="similarity">
    <text evidence="1 6">Belongs to the polypeptide deformylase family.</text>
</comment>
<evidence type="ECO:0000256" key="7">
    <source>
        <dbReference type="SAM" id="MobiDB-lite"/>
    </source>
</evidence>
<dbReference type="NCBIfam" id="TIGR00079">
    <property type="entry name" value="pept_deformyl"/>
    <property type="match status" value="1"/>
</dbReference>
<dbReference type="AlphaFoldDB" id="A0A239V9M4"/>
<keyword evidence="4 6" id="KW-0648">Protein biosynthesis</keyword>
<comment type="function">
    <text evidence="6">Removes the formyl group from the N-terminal Met of newly synthesized proteins. Requires at least a dipeptide for an efficient rate of reaction. N-terminal L-methionine is a prerequisite for activity but the enzyme has broad specificity at other positions.</text>
</comment>
<dbReference type="InterPro" id="IPR023635">
    <property type="entry name" value="Peptide_deformylase"/>
</dbReference>
<dbReference type="Proteomes" id="UP000242637">
    <property type="component" value="Chromosome 1"/>
</dbReference>
<dbReference type="EC" id="3.5.1.88" evidence="6"/>
<reference evidence="8 10" key="1">
    <citation type="submission" date="2017-06" db="EMBL/GenBank/DDBJ databases">
        <authorList>
            <consortium name="Pathogen Informatics"/>
        </authorList>
    </citation>
    <scope>NUCLEOTIDE SEQUENCE [LARGE SCALE GENOMIC DNA]</scope>
    <source>
        <strain evidence="8 10">NCTC13039</strain>
    </source>
</reference>
<dbReference type="InterPro" id="IPR036821">
    <property type="entry name" value="Peptide_deformylase_sf"/>
</dbReference>
<accession>A0A239V9M4</accession>
<dbReference type="GO" id="GO:0046872">
    <property type="term" value="F:metal ion binding"/>
    <property type="evidence" value="ECO:0007669"/>
    <property type="project" value="UniProtKB-KW"/>
</dbReference>
<reference evidence="9 11" key="2">
    <citation type="submission" date="2018-06" db="EMBL/GenBank/DDBJ databases">
        <authorList>
            <consortium name="Pathogen Informatics"/>
            <person name="Doyle S."/>
        </authorList>
    </citation>
    <scope>NUCLEOTIDE SEQUENCE [LARGE SCALE GENOMIC DNA]</scope>
    <source>
        <strain evidence="9 11">NCTC7915</strain>
    </source>
</reference>
<dbReference type="KEGG" id="dco:SAMEA4475696_0548"/>
<evidence type="ECO:0000256" key="3">
    <source>
        <dbReference type="ARBA" id="ARBA00022801"/>
    </source>
</evidence>
<organism evidence="8 10">
    <name type="scientific">Dermatophilus congolensis</name>
    <dbReference type="NCBI Taxonomy" id="1863"/>
    <lineage>
        <taxon>Bacteria</taxon>
        <taxon>Bacillati</taxon>
        <taxon>Actinomycetota</taxon>
        <taxon>Actinomycetes</taxon>
        <taxon>Micrococcales</taxon>
        <taxon>Dermatophilaceae</taxon>
        <taxon>Dermatophilus</taxon>
    </lineage>
</organism>
<feature type="compositionally biased region" description="Low complexity" evidence="7">
    <location>
        <begin position="7"/>
        <end position="23"/>
    </location>
</feature>
<evidence type="ECO:0000256" key="2">
    <source>
        <dbReference type="ARBA" id="ARBA00022723"/>
    </source>
</evidence>
<evidence type="ECO:0000313" key="10">
    <source>
        <dbReference type="Proteomes" id="UP000242637"/>
    </source>
</evidence>
<dbReference type="NCBIfam" id="NF001159">
    <property type="entry name" value="PRK00150.1-3"/>
    <property type="match status" value="1"/>
</dbReference>
<feature type="binding site" evidence="6">
    <location>
        <position position="193"/>
    </location>
    <ligand>
        <name>Fe cation</name>
        <dbReference type="ChEBI" id="CHEBI:24875"/>
    </ligand>
</feature>
<gene>
    <name evidence="6 8" type="primary">def</name>
    <name evidence="9" type="ORF">NCTC7915_02329</name>
    <name evidence="8" type="ORF">SAMEA4475696_00548</name>
</gene>
<evidence type="ECO:0000313" key="11">
    <source>
        <dbReference type="Proteomes" id="UP000254118"/>
    </source>
</evidence>
<dbReference type="Gene3D" id="3.90.45.10">
    <property type="entry name" value="Peptide deformylase"/>
    <property type="match status" value="1"/>
</dbReference>
<feature type="binding site" evidence="6">
    <location>
        <position position="189"/>
    </location>
    <ligand>
        <name>Fe cation</name>
        <dbReference type="ChEBI" id="CHEBI:24875"/>
    </ligand>
</feature>
<feature type="region of interest" description="Disordered" evidence="7">
    <location>
        <begin position="214"/>
        <end position="250"/>
    </location>
</feature>
<dbReference type="CDD" id="cd00487">
    <property type="entry name" value="Pep_deformylase"/>
    <property type="match status" value="1"/>
</dbReference>
<comment type="cofactor">
    <cofactor evidence="6">
        <name>Fe(2+)</name>
        <dbReference type="ChEBI" id="CHEBI:29033"/>
    </cofactor>
    <text evidence="6">Binds 1 Fe(2+) ion.</text>
</comment>
<dbReference type="PANTHER" id="PTHR10458">
    <property type="entry name" value="PEPTIDE DEFORMYLASE"/>
    <property type="match status" value="1"/>
</dbReference>
<dbReference type="STRING" id="1121387.GCA_000429885_01649"/>
<feature type="binding site" evidence="6">
    <location>
        <position position="147"/>
    </location>
    <ligand>
        <name>Fe cation</name>
        <dbReference type="ChEBI" id="CHEBI:24875"/>
    </ligand>
</feature>
<feature type="compositionally biased region" description="Polar residues" evidence="7">
    <location>
        <begin position="239"/>
        <end position="250"/>
    </location>
</feature>
<evidence type="ECO:0000256" key="4">
    <source>
        <dbReference type="ARBA" id="ARBA00022917"/>
    </source>
</evidence>
<evidence type="ECO:0000313" key="8">
    <source>
        <dbReference type="EMBL" id="SNV18820.1"/>
    </source>
</evidence>
<dbReference type="GO" id="GO:0006412">
    <property type="term" value="P:translation"/>
    <property type="evidence" value="ECO:0007669"/>
    <property type="project" value="UniProtKB-UniRule"/>
</dbReference>
<evidence type="ECO:0000256" key="6">
    <source>
        <dbReference type="HAMAP-Rule" id="MF_00163"/>
    </source>
</evidence>
<evidence type="ECO:0000256" key="5">
    <source>
        <dbReference type="ARBA" id="ARBA00023004"/>
    </source>
</evidence>
<evidence type="ECO:0000313" key="9">
    <source>
        <dbReference type="EMBL" id="STD15455.1"/>
    </source>
</evidence>
<sequence length="250" mass="27580">MVYMCPSFSSFGSFSRDQSRSSSLVGGRDSRPRFMGEPVNKLPDPLVEVRRGKRLRITVRGESVLHEPAADVTDFGSKELRELVNDMFATMECANGVGLAATQVGVGLRLFVYDCPDAYEVRHVGHMCNPTYTVLDEDETVTDKEGCLSVPGAFAELTRPTRVRADGFDIRGNPIHLEGVGLFARCLQHEIDHLNGILYVDHLDEDALQGALAESDEKRHETWQEWDENAEDLGKSTGPEVQSANPPATA</sequence>
<keyword evidence="5 6" id="KW-0408">Iron</keyword>
<keyword evidence="3 6" id="KW-0378">Hydrolase</keyword>
<comment type="catalytic activity">
    <reaction evidence="6">
        <text>N-terminal N-formyl-L-methionyl-[peptide] + H2O = N-terminal L-methionyl-[peptide] + formate</text>
        <dbReference type="Rhea" id="RHEA:24420"/>
        <dbReference type="Rhea" id="RHEA-COMP:10639"/>
        <dbReference type="Rhea" id="RHEA-COMP:10640"/>
        <dbReference type="ChEBI" id="CHEBI:15377"/>
        <dbReference type="ChEBI" id="CHEBI:15740"/>
        <dbReference type="ChEBI" id="CHEBI:49298"/>
        <dbReference type="ChEBI" id="CHEBI:64731"/>
        <dbReference type="EC" id="3.5.1.88"/>
    </reaction>
</comment>
<keyword evidence="10" id="KW-1185">Reference proteome</keyword>
<evidence type="ECO:0000256" key="1">
    <source>
        <dbReference type="ARBA" id="ARBA00010759"/>
    </source>
</evidence>
<dbReference type="Pfam" id="PF01327">
    <property type="entry name" value="Pep_deformylase"/>
    <property type="match status" value="1"/>
</dbReference>
<keyword evidence="2 6" id="KW-0479">Metal-binding</keyword>
<feature type="region of interest" description="Disordered" evidence="7">
    <location>
        <begin position="1"/>
        <end position="37"/>
    </location>
</feature>
<proteinExistence type="inferred from homology"/>
<dbReference type="PRINTS" id="PR01576">
    <property type="entry name" value="PDEFORMYLASE"/>
</dbReference>
<name>A0A239V9M4_9MICO</name>
<dbReference type="EMBL" id="UFYA01000001">
    <property type="protein sequence ID" value="STD15455.1"/>
    <property type="molecule type" value="Genomic_DNA"/>
</dbReference>
<dbReference type="EMBL" id="LT906453">
    <property type="protein sequence ID" value="SNV18820.1"/>
    <property type="molecule type" value="Genomic_DNA"/>
</dbReference>
<dbReference type="Proteomes" id="UP000254118">
    <property type="component" value="Unassembled WGS sequence"/>
</dbReference>
<dbReference type="HAMAP" id="MF_00163">
    <property type="entry name" value="Pep_deformylase"/>
    <property type="match status" value="1"/>
</dbReference>
<dbReference type="SUPFAM" id="SSF56420">
    <property type="entry name" value="Peptide deformylase"/>
    <property type="match status" value="1"/>
</dbReference>
<dbReference type="PANTHER" id="PTHR10458:SF2">
    <property type="entry name" value="PEPTIDE DEFORMYLASE, MITOCHONDRIAL"/>
    <property type="match status" value="1"/>
</dbReference>
<protein>
    <recommendedName>
        <fullName evidence="6">Peptide deformylase</fullName>
        <shortName evidence="6">PDF</shortName>
        <ecNumber evidence="6">3.5.1.88</ecNumber>
    </recommendedName>
    <alternativeName>
        <fullName evidence="6">Polypeptide deformylase</fullName>
    </alternativeName>
</protein>